<dbReference type="CDD" id="cd06905">
    <property type="entry name" value="M14-like"/>
    <property type="match status" value="1"/>
</dbReference>
<keyword evidence="8" id="KW-0732">Signal</keyword>
<feature type="signal peptide" evidence="8">
    <location>
        <begin position="1"/>
        <end position="23"/>
    </location>
</feature>
<dbReference type="SMART" id="SM00631">
    <property type="entry name" value="Zn_pept"/>
    <property type="match status" value="1"/>
</dbReference>
<dbReference type="Proteomes" id="UP000251993">
    <property type="component" value="Chromosome"/>
</dbReference>
<protein>
    <submittedName>
        <fullName evidence="10">Peptidase M14</fullName>
    </submittedName>
</protein>
<dbReference type="GO" id="GO:0004181">
    <property type="term" value="F:metallocarboxypeptidase activity"/>
    <property type="evidence" value="ECO:0007669"/>
    <property type="project" value="InterPro"/>
</dbReference>
<feature type="chain" id="PRO_5016592786" evidence="8">
    <location>
        <begin position="24"/>
        <end position="605"/>
    </location>
</feature>
<proteinExistence type="inferred from homology"/>
<dbReference type="PANTHER" id="PTHR11705:SF143">
    <property type="entry name" value="SLL0236 PROTEIN"/>
    <property type="match status" value="1"/>
</dbReference>
<evidence type="ECO:0000256" key="2">
    <source>
        <dbReference type="ARBA" id="ARBA00005988"/>
    </source>
</evidence>
<name>A0A344THC1_9BACT</name>
<evidence type="ECO:0000256" key="6">
    <source>
        <dbReference type="ARBA" id="ARBA00023049"/>
    </source>
</evidence>
<accession>A0A344THC1</accession>
<reference evidence="10 11" key="1">
    <citation type="submission" date="2018-07" db="EMBL/GenBank/DDBJ databases">
        <title>Genome sequencing of Runella.</title>
        <authorList>
            <person name="Baek M.-G."/>
            <person name="Yi H."/>
        </authorList>
    </citation>
    <scope>NUCLEOTIDE SEQUENCE [LARGE SCALE GENOMIC DNA]</scope>
    <source>
        <strain evidence="10 11">HYN0085</strain>
    </source>
</reference>
<evidence type="ECO:0000256" key="5">
    <source>
        <dbReference type="ARBA" id="ARBA00022833"/>
    </source>
</evidence>
<comment type="cofactor">
    <cofactor evidence="1">
        <name>Zn(2+)</name>
        <dbReference type="ChEBI" id="CHEBI:29105"/>
    </cofactor>
</comment>
<dbReference type="KEGG" id="run:DR864_09995"/>
<evidence type="ECO:0000256" key="8">
    <source>
        <dbReference type="SAM" id="SignalP"/>
    </source>
</evidence>
<keyword evidence="5" id="KW-0862">Zinc</keyword>
<dbReference type="InterPro" id="IPR000834">
    <property type="entry name" value="Peptidase_M14"/>
</dbReference>
<evidence type="ECO:0000256" key="1">
    <source>
        <dbReference type="ARBA" id="ARBA00001947"/>
    </source>
</evidence>
<comment type="similarity">
    <text evidence="2 7">Belongs to the peptidase M14 family.</text>
</comment>
<feature type="domain" description="Peptidase M14" evidence="9">
    <location>
        <begin position="53"/>
        <end position="418"/>
    </location>
</feature>
<keyword evidence="6" id="KW-0482">Metalloprotease</keyword>
<dbReference type="RefSeq" id="WP_114066827.1">
    <property type="nucleotide sequence ID" value="NZ_CP030850.1"/>
</dbReference>
<dbReference type="PANTHER" id="PTHR11705">
    <property type="entry name" value="PROTEASE FAMILY M14 CARBOXYPEPTIDASE A,B"/>
    <property type="match status" value="1"/>
</dbReference>
<organism evidence="10 11">
    <name type="scientific">Runella rosea</name>
    <dbReference type="NCBI Taxonomy" id="2259595"/>
    <lineage>
        <taxon>Bacteria</taxon>
        <taxon>Pseudomonadati</taxon>
        <taxon>Bacteroidota</taxon>
        <taxon>Cytophagia</taxon>
        <taxon>Cytophagales</taxon>
        <taxon>Spirosomataceae</taxon>
        <taxon>Runella</taxon>
    </lineage>
</organism>
<dbReference type="SUPFAM" id="SSF53187">
    <property type="entry name" value="Zn-dependent exopeptidases"/>
    <property type="match status" value="1"/>
</dbReference>
<evidence type="ECO:0000256" key="3">
    <source>
        <dbReference type="ARBA" id="ARBA00022670"/>
    </source>
</evidence>
<keyword evidence="3" id="KW-0645">Protease</keyword>
<evidence type="ECO:0000259" key="9">
    <source>
        <dbReference type="PROSITE" id="PS52035"/>
    </source>
</evidence>
<dbReference type="PRINTS" id="PR00765">
    <property type="entry name" value="CRBOXYPTASEA"/>
</dbReference>
<dbReference type="GO" id="GO:0005615">
    <property type="term" value="C:extracellular space"/>
    <property type="evidence" value="ECO:0007669"/>
    <property type="project" value="TreeGrafter"/>
</dbReference>
<sequence length="605" mass="67875">MKKYIHSFIYALVCCTLAVNAFAQTAPQTDPDLNGMRAIGTPANPKVKWGWNYYMDYAGFNKLMQELAKAYPDLVKYESIGKSFQGRDMYVITVTDFKSGKPESKPAFWIDGNIHANELQGTQFAMYTAWYLAESFGKMDFVTDMLKGRTFYILPSLNPDAHENFIYKSNTTSSSRSGMMPLDDDGDGLVDEDSYDDLDGDGNIVTMRRKSPTGRYKVDPDFPGRMILAKPDEQGEYEMLGFEGIDNDGDGRVNEDNPGAYDPNRDWGWGWQPDYIQGGALFYPGTLPETKNVKKFFYSHPNIAGAQSYHNFGGMFLRPPGAEEDAMYVPQADIAVYDVIGKTGEKMIPGYKYYVLWKDLYTVYGGEIDWIGLGRGVFMFSNEINTSWRMFNKNSTENRNQNSEFEEFDKFLLLGDGYVKWKPIKHPQYGDIEIGGTKRNYIRNTPGFLLEEEGHRNMAFTMLHAYHMPKLEIIDIKTKALANGLTEVTAVVQNQRAIPTHSAHDLRFKIERPDYITLKNVQVLAGMIVENEDLGITREQKYNPQTIEIANIAGTVSGGGGGGGGFGGFGGGGNSVKVRWIVKGKADKWTVEVDSRKGGIVSKTL</sequence>
<dbReference type="Pfam" id="PF00246">
    <property type="entry name" value="Peptidase_M14"/>
    <property type="match status" value="1"/>
</dbReference>
<dbReference type="EMBL" id="CP030850">
    <property type="protein sequence ID" value="AXE18042.1"/>
    <property type="molecule type" value="Genomic_DNA"/>
</dbReference>
<keyword evidence="4" id="KW-0378">Hydrolase</keyword>
<feature type="active site" description="Proton donor/acceptor" evidence="7">
    <location>
        <position position="383"/>
    </location>
</feature>
<dbReference type="GO" id="GO:0008270">
    <property type="term" value="F:zinc ion binding"/>
    <property type="evidence" value="ECO:0007669"/>
    <property type="project" value="InterPro"/>
</dbReference>
<evidence type="ECO:0000313" key="11">
    <source>
        <dbReference type="Proteomes" id="UP000251993"/>
    </source>
</evidence>
<dbReference type="GO" id="GO:0006508">
    <property type="term" value="P:proteolysis"/>
    <property type="evidence" value="ECO:0007669"/>
    <property type="project" value="UniProtKB-KW"/>
</dbReference>
<dbReference type="PROSITE" id="PS52035">
    <property type="entry name" value="PEPTIDASE_M14"/>
    <property type="match status" value="1"/>
</dbReference>
<evidence type="ECO:0000256" key="4">
    <source>
        <dbReference type="ARBA" id="ARBA00022801"/>
    </source>
</evidence>
<gene>
    <name evidence="10" type="ORF">DR864_09995</name>
</gene>
<evidence type="ECO:0000313" key="10">
    <source>
        <dbReference type="EMBL" id="AXE18042.1"/>
    </source>
</evidence>
<keyword evidence="11" id="KW-1185">Reference proteome</keyword>
<dbReference type="AlphaFoldDB" id="A0A344THC1"/>
<evidence type="ECO:0000256" key="7">
    <source>
        <dbReference type="PROSITE-ProRule" id="PRU01379"/>
    </source>
</evidence>
<dbReference type="OrthoDB" id="5294005at2"/>
<dbReference type="Gene3D" id="3.40.630.10">
    <property type="entry name" value="Zn peptidases"/>
    <property type="match status" value="1"/>
</dbReference>